<sequence>MAVEIVSEFWKAAHENELRFISFSVHDPRCFITGMHEIPPAGRMWSGPYPFDSDLFSTSLEWYVEASLKNEVVFDFLRSLQIPATVKPGDKVRFKLDGKIYNGVVDRLVNDENSWGIGVNYSSSEGLTDFILLSPEKIV</sequence>
<gene>
    <name evidence="1" type="ORF">NMU02_12705</name>
</gene>
<organism evidence="1 2">
    <name type="scientific">Coprobacter tertius</name>
    <dbReference type="NCBI Taxonomy" id="2944915"/>
    <lineage>
        <taxon>Bacteria</taxon>
        <taxon>Pseudomonadati</taxon>
        <taxon>Bacteroidota</taxon>
        <taxon>Bacteroidia</taxon>
        <taxon>Bacteroidales</taxon>
        <taxon>Barnesiellaceae</taxon>
        <taxon>Coprobacter</taxon>
    </lineage>
</organism>
<dbReference type="Proteomes" id="UP001205603">
    <property type="component" value="Unassembled WGS sequence"/>
</dbReference>
<evidence type="ECO:0000313" key="2">
    <source>
        <dbReference type="Proteomes" id="UP001205603"/>
    </source>
</evidence>
<evidence type="ECO:0000313" key="1">
    <source>
        <dbReference type="EMBL" id="MCP9612952.1"/>
    </source>
</evidence>
<dbReference type="RefSeq" id="WP_255028335.1">
    <property type="nucleotide sequence ID" value="NZ_JANDHW010000017.1"/>
</dbReference>
<accession>A0ABT1MK13</accession>
<reference evidence="1 2" key="1">
    <citation type="submission" date="2022-07" db="EMBL/GenBank/DDBJ databases">
        <title>Fecal culturing of patients with breast cancer.</title>
        <authorList>
            <person name="Teng N.M.Y."/>
            <person name="Kiu R."/>
            <person name="Evans R."/>
            <person name="Baker D.J."/>
            <person name="Zenner C."/>
            <person name="Robinson S.D."/>
            <person name="Hall L.J."/>
        </authorList>
    </citation>
    <scope>NUCLEOTIDE SEQUENCE [LARGE SCALE GENOMIC DNA]</scope>
    <source>
        <strain evidence="1 2">LH1063</strain>
    </source>
</reference>
<proteinExistence type="predicted"/>
<comment type="caution">
    <text evidence="1">The sequence shown here is derived from an EMBL/GenBank/DDBJ whole genome shotgun (WGS) entry which is preliminary data.</text>
</comment>
<protein>
    <submittedName>
        <fullName evidence="1">Uncharacterized protein</fullName>
    </submittedName>
</protein>
<dbReference type="EMBL" id="JANDHW010000017">
    <property type="protein sequence ID" value="MCP9612952.1"/>
    <property type="molecule type" value="Genomic_DNA"/>
</dbReference>
<name>A0ABT1MK13_9BACT</name>
<keyword evidence="2" id="KW-1185">Reference proteome</keyword>